<proteinExistence type="predicted"/>
<dbReference type="OrthoDB" id="2989075at2"/>
<dbReference type="eggNOG" id="ENOG502ZQ9E">
    <property type="taxonomic scope" value="Bacteria"/>
</dbReference>
<dbReference type="AlphaFoldDB" id="I3DVQ2"/>
<comment type="caution">
    <text evidence="1">The sequence shown here is derived from an EMBL/GenBank/DDBJ whole genome shotgun (WGS) entry which is preliminary data.</text>
</comment>
<dbReference type="PATRIC" id="fig|997296.3.peg.2573"/>
<gene>
    <name evidence="1" type="ORF">PB1_12204</name>
</gene>
<dbReference type="STRING" id="997296.PB1_12204"/>
<dbReference type="RefSeq" id="WP_004436680.1">
    <property type="nucleotide sequence ID" value="NZ_AFEU01000003.1"/>
</dbReference>
<keyword evidence="2" id="KW-1185">Reference proteome</keyword>
<reference evidence="1 2" key="1">
    <citation type="journal article" date="2012" name="Appl. Environ. Microbiol.">
        <title>Genome Sequence of Thermotolerant Bacillus methanolicus: Features and Regulation Related to Methylotrophy and Production of L-Lysine and L-Glutamate from Methanol.</title>
        <authorList>
            <person name="Heggeset T.M."/>
            <person name="Krog A."/>
            <person name="Balzer S."/>
            <person name="Wentzel A."/>
            <person name="Ellingsen T.E."/>
            <person name="Brautaset T."/>
        </authorList>
    </citation>
    <scope>NUCLEOTIDE SEQUENCE [LARGE SCALE GENOMIC DNA]</scope>
    <source>
        <strain evidence="1 2">PB1</strain>
    </source>
</reference>
<dbReference type="Proteomes" id="UP000010523">
    <property type="component" value="Unassembled WGS sequence"/>
</dbReference>
<sequence length="334" mass="38887">MITKTNGANLYVKNKDGWASLSDWAYFYINVGKVFYDNLPTKAKARLVLTLPTRSYAGVCIAYGAILSSISDKVDDETINEHFQKIKGMEIGTSVIYRKQSRTYRGIYSGIEMVEGEERIRITIQEKKAGNLTEILNRKQSLSVQIATDKNFRLPKNPIGRENRVSNFLKTGFKDYNYNRLLTLSQPQFYYIGRKKWVKDEAIDTEIAVYDSKKNEYIQGNLNELLRMKEFMGEQDSYQSHLLSSSAASHKFDLINFSPSTFTIFDGAISYLRWRERFKYTHSIIILDRTDTQFESALFELNDEYILSQKMDKDFPMDIRLIPKGVEMMFWEAY</sequence>
<protein>
    <submittedName>
        <fullName evidence="1">Uncharacterized protein</fullName>
    </submittedName>
</protein>
<name>I3DVQ2_BACMT</name>
<dbReference type="EMBL" id="AFEU01000003">
    <property type="protein sequence ID" value="EIJ78323.1"/>
    <property type="molecule type" value="Genomic_DNA"/>
</dbReference>
<evidence type="ECO:0000313" key="1">
    <source>
        <dbReference type="EMBL" id="EIJ78323.1"/>
    </source>
</evidence>
<evidence type="ECO:0000313" key="2">
    <source>
        <dbReference type="Proteomes" id="UP000010523"/>
    </source>
</evidence>
<organism evidence="1 2">
    <name type="scientific">Bacillus methanolicus PB1</name>
    <dbReference type="NCBI Taxonomy" id="997296"/>
    <lineage>
        <taxon>Bacteria</taxon>
        <taxon>Bacillati</taxon>
        <taxon>Bacillota</taxon>
        <taxon>Bacilli</taxon>
        <taxon>Bacillales</taxon>
        <taxon>Bacillaceae</taxon>
        <taxon>Bacillus</taxon>
    </lineage>
</organism>
<accession>I3DVQ2</accession>